<organism evidence="1 2">
    <name type="scientific">Hydrogenoanaerobacterium saccharovorans</name>
    <dbReference type="NCBI Taxonomy" id="474960"/>
    <lineage>
        <taxon>Bacteria</taxon>
        <taxon>Bacillati</taxon>
        <taxon>Bacillota</taxon>
        <taxon>Clostridia</taxon>
        <taxon>Eubacteriales</taxon>
        <taxon>Oscillospiraceae</taxon>
        <taxon>Hydrogenoanaerobacterium</taxon>
    </lineage>
</organism>
<dbReference type="RefSeq" id="WP_092751160.1">
    <property type="nucleotide sequence ID" value="NZ_FOCG01000001.1"/>
</dbReference>
<name>A0A1H7Z628_9FIRM</name>
<evidence type="ECO:0000313" key="2">
    <source>
        <dbReference type="Proteomes" id="UP000199158"/>
    </source>
</evidence>
<dbReference type="AlphaFoldDB" id="A0A1H7Z628"/>
<proteinExistence type="predicted"/>
<accession>A0A1H7Z628</accession>
<dbReference type="Proteomes" id="UP000199158">
    <property type="component" value="Unassembled WGS sequence"/>
</dbReference>
<dbReference type="EMBL" id="FOCG01000001">
    <property type="protein sequence ID" value="SEM52927.1"/>
    <property type="molecule type" value="Genomic_DNA"/>
</dbReference>
<protein>
    <submittedName>
        <fullName evidence="1">Uncharacterized protein</fullName>
    </submittedName>
</protein>
<evidence type="ECO:0000313" key="1">
    <source>
        <dbReference type="EMBL" id="SEM52927.1"/>
    </source>
</evidence>
<keyword evidence="2" id="KW-1185">Reference proteome</keyword>
<gene>
    <name evidence="1" type="ORF">SAMN05216180_0418</name>
</gene>
<dbReference type="OrthoDB" id="1915810at2"/>
<sequence>MKRITVSLNLLQEKIAEIEKDGMDLVELRIVKGEVDKNTISASFLHFEGISKCGAYKDYESIDESSIIGMFL</sequence>
<reference evidence="1 2" key="1">
    <citation type="submission" date="2016-10" db="EMBL/GenBank/DDBJ databases">
        <authorList>
            <person name="de Groot N.N."/>
        </authorList>
    </citation>
    <scope>NUCLEOTIDE SEQUENCE [LARGE SCALE GENOMIC DNA]</scope>
    <source>
        <strain evidence="1 2">CGMCC 1.5070</strain>
    </source>
</reference>